<keyword evidence="7 14" id="KW-0812">Transmembrane</keyword>
<dbReference type="GO" id="GO:0006782">
    <property type="term" value="P:protoporphyrinogen IX biosynthetic process"/>
    <property type="evidence" value="ECO:0007669"/>
    <property type="project" value="UniProtKB-UniRule"/>
</dbReference>
<dbReference type="PIRSF" id="PIRSF004638">
    <property type="entry name" value="UCP004638"/>
    <property type="match status" value="1"/>
</dbReference>
<feature type="binding site" description="axial binding residue" evidence="14">
    <location>
        <position position="89"/>
    </location>
    <ligand>
        <name>heme</name>
        <dbReference type="ChEBI" id="CHEBI:30413"/>
    </ligand>
    <ligandPart>
        <name>Fe</name>
        <dbReference type="ChEBI" id="CHEBI:18248"/>
    </ligandPart>
</feature>
<dbReference type="EMBL" id="QKVK01000003">
    <property type="protein sequence ID" value="PZF77426.1"/>
    <property type="molecule type" value="Genomic_DNA"/>
</dbReference>
<evidence type="ECO:0000256" key="8">
    <source>
        <dbReference type="ARBA" id="ARBA00022723"/>
    </source>
</evidence>
<comment type="caution">
    <text evidence="16">The sequence shown here is derived from an EMBL/GenBank/DDBJ whole genome shotgun (WGS) entry which is preliminary data.</text>
</comment>
<dbReference type="GO" id="GO:0070818">
    <property type="term" value="F:protoporphyrinogen oxidase activity"/>
    <property type="evidence" value="ECO:0007669"/>
    <property type="project" value="UniProtKB-UniRule"/>
</dbReference>
<feature type="transmembrane region" description="Helical" evidence="14">
    <location>
        <begin position="56"/>
        <end position="78"/>
    </location>
</feature>
<comment type="cofactor">
    <cofactor evidence="14 15">
        <name>heme b</name>
        <dbReference type="ChEBI" id="CHEBI:60344"/>
    </cofactor>
    <text evidence="14 15">Binds 1 heme b (iron(II)-protoporphyrin IX) group per subunit.</text>
</comment>
<evidence type="ECO:0000256" key="11">
    <source>
        <dbReference type="ARBA" id="ARBA00023004"/>
    </source>
</evidence>
<feature type="transmembrane region" description="Helical" evidence="14">
    <location>
        <begin position="6"/>
        <end position="26"/>
    </location>
</feature>
<dbReference type="RefSeq" id="WP_111198149.1">
    <property type="nucleotide sequence ID" value="NZ_QKVK01000003.1"/>
</dbReference>
<evidence type="ECO:0000256" key="10">
    <source>
        <dbReference type="ARBA" id="ARBA00023002"/>
    </source>
</evidence>
<feature type="transmembrane region" description="Helical" evidence="14">
    <location>
        <begin position="124"/>
        <end position="142"/>
    </location>
</feature>
<dbReference type="UniPathway" id="UPA00251">
    <property type="reaction ID" value="UER00324"/>
</dbReference>
<evidence type="ECO:0000256" key="6">
    <source>
        <dbReference type="ARBA" id="ARBA00022617"/>
    </source>
</evidence>
<organism evidence="16 17">
    <name type="scientific">Aestuariivirga litoralis</name>
    <dbReference type="NCBI Taxonomy" id="2650924"/>
    <lineage>
        <taxon>Bacteria</taxon>
        <taxon>Pseudomonadati</taxon>
        <taxon>Pseudomonadota</taxon>
        <taxon>Alphaproteobacteria</taxon>
        <taxon>Hyphomicrobiales</taxon>
        <taxon>Aestuariivirgaceae</taxon>
        <taxon>Aestuariivirga</taxon>
    </lineage>
</organism>
<evidence type="ECO:0000256" key="9">
    <source>
        <dbReference type="ARBA" id="ARBA00022989"/>
    </source>
</evidence>
<dbReference type="Proteomes" id="UP000248795">
    <property type="component" value="Unassembled WGS sequence"/>
</dbReference>
<evidence type="ECO:0000256" key="13">
    <source>
        <dbReference type="ARBA" id="ARBA00048390"/>
    </source>
</evidence>
<dbReference type="AlphaFoldDB" id="A0A2W2BVC2"/>
<name>A0A2W2BVC2_9HYPH</name>
<evidence type="ECO:0000256" key="3">
    <source>
        <dbReference type="ARBA" id="ARBA00006501"/>
    </source>
</evidence>
<dbReference type="HAMAP" id="MF_02239">
    <property type="entry name" value="HemJ"/>
    <property type="match status" value="1"/>
</dbReference>
<evidence type="ECO:0000256" key="12">
    <source>
        <dbReference type="ARBA" id="ARBA00023136"/>
    </source>
</evidence>
<dbReference type="PANTHER" id="PTHR40255">
    <property type="entry name" value="UPF0093 MEMBRANE PROTEIN SLR1790"/>
    <property type="match status" value="1"/>
</dbReference>
<keyword evidence="5 14" id="KW-1003">Cell membrane</keyword>
<comment type="pathway">
    <text evidence="2 14 15">Porphyrin-containing compound metabolism; protoporphyrin-IX biosynthesis; protoporphyrin-IX from protoporphyrinogen-IX: step 1/1.</text>
</comment>
<gene>
    <name evidence="16" type="primary">hemJ</name>
    <name evidence="16" type="ORF">DK847_08890</name>
</gene>
<evidence type="ECO:0000256" key="7">
    <source>
        <dbReference type="ARBA" id="ARBA00022692"/>
    </source>
</evidence>
<keyword evidence="17" id="KW-1185">Reference proteome</keyword>
<evidence type="ECO:0000256" key="2">
    <source>
        <dbReference type="ARBA" id="ARBA00005073"/>
    </source>
</evidence>
<dbReference type="InterPro" id="IPR005265">
    <property type="entry name" value="HemJ-like"/>
</dbReference>
<sequence length="145" mass="16584">MSDAYGWVKVVHVLAVISWMAGLFYLPRLFVYHAENEGKYDISPVFKVMERRLLKAIMRPAALVAVVTGAMLIHLGGWELAMPVWLWLKLLLVLGMLGFHGLLEVHAARFRDDRETRSGRYFRIINEIPTLLLIGIVILVIIKPF</sequence>
<evidence type="ECO:0000256" key="1">
    <source>
        <dbReference type="ARBA" id="ARBA00004651"/>
    </source>
</evidence>
<keyword evidence="8 14" id="KW-0479">Metal-binding</keyword>
<comment type="subunit">
    <text evidence="14">Homodimer.</text>
</comment>
<dbReference type="EC" id="1.3.99.-" evidence="14 15"/>
<dbReference type="GO" id="GO:0046872">
    <property type="term" value="F:metal ion binding"/>
    <property type="evidence" value="ECO:0007669"/>
    <property type="project" value="UniProtKB-UniRule"/>
</dbReference>
<proteinExistence type="inferred from homology"/>
<protein>
    <recommendedName>
        <fullName evidence="4 14">Protoporphyrinogen IX oxidase</fullName>
        <shortName evidence="14">PPO</shortName>
        <ecNumber evidence="14 15">1.3.99.-</ecNumber>
    </recommendedName>
</protein>
<dbReference type="GO" id="GO:0005886">
    <property type="term" value="C:plasma membrane"/>
    <property type="evidence" value="ECO:0007669"/>
    <property type="project" value="UniProtKB-SubCell"/>
</dbReference>
<evidence type="ECO:0000256" key="4">
    <source>
        <dbReference type="ARBA" id="ARBA00017504"/>
    </source>
</evidence>
<evidence type="ECO:0000313" key="16">
    <source>
        <dbReference type="EMBL" id="PZF77426.1"/>
    </source>
</evidence>
<comment type="catalytic activity">
    <reaction evidence="13 14 15">
        <text>protoporphyrinogen IX + 3 A = protoporphyrin IX + 3 AH2</text>
        <dbReference type="Rhea" id="RHEA:62000"/>
        <dbReference type="ChEBI" id="CHEBI:13193"/>
        <dbReference type="ChEBI" id="CHEBI:17499"/>
        <dbReference type="ChEBI" id="CHEBI:57306"/>
        <dbReference type="ChEBI" id="CHEBI:57307"/>
    </reaction>
</comment>
<keyword evidence="10 14" id="KW-0560">Oxidoreductase</keyword>
<keyword evidence="11 14" id="KW-0408">Iron</keyword>
<evidence type="ECO:0000256" key="15">
    <source>
        <dbReference type="PIRNR" id="PIRNR004638"/>
    </source>
</evidence>
<feature type="binding site" description="axial binding residue" evidence="14">
    <location>
        <position position="12"/>
    </location>
    <ligand>
        <name>heme</name>
        <dbReference type="ChEBI" id="CHEBI:30413"/>
    </ligand>
    <ligandPart>
        <name>Fe</name>
        <dbReference type="ChEBI" id="CHEBI:18248"/>
    </ligandPart>
</feature>
<comment type="function">
    <text evidence="14 15">Catalyzes the oxidation of protoporphyrinogen IX to protoporphyrin IX.</text>
</comment>
<keyword evidence="9 14" id="KW-1133">Transmembrane helix</keyword>
<keyword evidence="12 14" id="KW-0472">Membrane</keyword>
<accession>A0A2W2BVC2</accession>
<feature type="transmembrane region" description="Helical" evidence="14">
    <location>
        <begin position="84"/>
        <end position="103"/>
    </location>
</feature>
<dbReference type="Pfam" id="PF03653">
    <property type="entry name" value="UPF0093"/>
    <property type="match status" value="1"/>
</dbReference>
<evidence type="ECO:0000256" key="14">
    <source>
        <dbReference type="HAMAP-Rule" id="MF_02239"/>
    </source>
</evidence>
<keyword evidence="6 14" id="KW-0349">Heme</keyword>
<reference evidence="17" key="1">
    <citation type="submission" date="2018-06" db="EMBL/GenBank/DDBJ databases">
        <title>Aestuariibacter litoralis strain KCTC 52945T.</title>
        <authorList>
            <person name="Li X."/>
            <person name="Salam N."/>
            <person name="Li J.-L."/>
            <person name="Chen Y.-M."/>
            <person name="Yang Z.-W."/>
            <person name="Zhang L.-Y."/>
            <person name="Han M.-X."/>
            <person name="Xiao M."/>
            <person name="Li W.-J."/>
        </authorList>
    </citation>
    <scope>NUCLEOTIDE SEQUENCE [LARGE SCALE GENOMIC DNA]</scope>
    <source>
        <strain evidence="17">KCTC 52945</strain>
    </source>
</reference>
<comment type="subcellular location">
    <subcellularLocation>
        <location evidence="1 14">Cell membrane</location>
        <topology evidence="1 14">Multi-pass membrane protein</topology>
    </subcellularLocation>
</comment>
<dbReference type="NCBIfam" id="TIGR00701">
    <property type="entry name" value="protoporphyrinogen oxidase HemJ"/>
    <property type="match status" value="1"/>
</dbReference>
<comment type="similarity">
    <text evidence="3 14 15">Belongs to the HemJ family.</text>
</comment>
<dbReference type="PANTHER" id="PTHR40255:SF1">
    <property type="entry name" value="PROTOPORPHYRINOGEN IX OXIDASE"/>
    <property type="match status" value="1"/>
</dbReference>
<evidence type="ECO:0000256" key="5">
    <source>
        <dbReference type="ARBA" id="ARBA00022475"/>
    </source>
</evidence>
<evidence type="ECO:0000313" key="17">
    <source>
        <dbReference type="Proteomes" id="UP000248795"/>
    </source>
</evidence>